<sequence>MATDLNQRPNLFKKEVTDVPNFIIPESLDTLSNLWAKAKISPIHELEQGYLGSGSKVTQTQYLALRIIRSSSIRKPEYIKRSSKRFGLDKIWNDATDRVARSTEYKAYLQLIRMGISVIDLASDHPSYSGSFKPVKRVQEQIAAVQDVDIPPEHRYRQWNQQLYKVAKSDTRKEKGKMAKLRPSFALKLSSRKPSQRDSARNAKELISAQVSEQSEGPPIPESAVEVDEPYVDKYYEALYETTPSSALILLLQGVSELVEGTGLEWTFDHIHLKASFDRGSFNAWTDGAFQTRGGKDILAIVEVKKKPRERKEMEILMQEGAEMVAWLMRENGRLPDLNGHRVLISQDCDKIWVTFAICHPDYIEYIKRKGKITDNTFLKMQTFGPFDVNNVKHMDILAVLITAITLKA</sequence>
<proteinExistence type="predicted"/>
<dbReference type="OrthoDB" id="3508621at2759"/>
<keyword evidence="2" id="KW-1185">Reference proteome</keyword>
<dbReference type="STRING" id="1196081.A0A364L3Y4"/>
<dbReference type="GeneID" id="63795711"/>
<protein>
    <submittedName>
        <fullName evidence="1">Uncharacterized protein</fullName>
    </submittedName>
</protein>
<dbReference type="RefSeq" id="XP_040734999.1">
    <property type="nucleotide sequence ID" value="XM_040879087.1"/>
</dbReference>
<dbReference type="EMBL" id="MIKG01000012">
    <property type="protein sequence ID" value="RAO70483.1"/>
    <property type="molecule type" value="Genomic_DNA"/>
</dbReference>
<accession>A0A364L3Y4</accession>
<evidence type="ECO:0000313" key="1">
    <source>
        <dbReference type="EMBL" id="RAO70483.1"/>
    </source>
</evidence>
<comment type="caution">
    <text evidence="1">The sequence shown here is derived from an EMBL/GenBank/DDBJ whole genome shotgun (WGS) entry which is preliminary data.</text>
</comment>
<dbReference type="AlphaFoldDB" id="A0A364L3Y4"/>
<evidence type="ECO:0000313" key="2">
    <source>
        <dbReference type="Proteomes" id="UP000249363"/>
    </source>
</evidence>
<gene>
    <name evidence="1" type="ORF">BHQ10_006495</name>
</gene>
<name>A0A364L3Y4_TALAM</name>
<dbReference type="Proteomes" id="UP000249363">
    <property type="component" value="Unassembled WGS sequence"/>
</dbReference>
<organism evidence="1 2">
    <name type="scientific">Talaromyces amestolkiae</name>
    <dbReference type="NCBI Taxonomy" id="1196081"/>
    <lineage>
        <taxon>Eukaryota</taxon>
        <taxon>Fungi</taxon>
        <taxon>Dikarya</taxon>
        <taxon>Ascomycota</taxon>
        <taxon>Pezizomycotina</taxon>
        <taxon>Eurotiomycetes</taxon>
        <taxon>Eurotiomycetidae</taxon>
        <taxon>Eurotiales</taxon>
        <taxon>Trichocomaceae</taxon>
        <taxon>Talaromyces</taxon>
        <taxon>Talaromyces sect. Talaromyces</taxon>
    </lineage>
</organism>
<reference evidence="1 2" key="1">
    <citation type="journal article" date="2017" name="Biotechnol. Biofuels">
        <title>Differential beta-glucosidase expression as a function of carbon source availability in Talaromyces amestolkiae: a genomic and proteomic approach.</title>
        <authorList>
            <person name="de Eugenio L.I."/>
            <person name="Mendez-Liter J.A."/>
            <person name="Nieto-Dominguez M."/>
            <person name="Alonso L."/>
            <person name="Gil-Munoz J."/>
            <person name="Barriuso J."/>
            <person name="Prieto A."/>
            <person name="Martinez M.J."/>
        </authorList>
    </citation>
    <scope>NUCLEOTIDE SEQUENCE [LARGE SCALE GENOMIC DNA]</scope>
    <source>
        <strain evidence="1 2">CIB</strain>
    </source>
</reference>